<gene>
    <name evidence="1" type="ORF">201phi2-1p186</name>
</gene>
<dbReference type="RefSeq" id="YP_001956910.1">
    <property type="nucleotide sequence ID" value="NC_010821.1"/>
</dbReference>
<protein>
    <submittedName>
        <fullName evidence="1">Uncharacterized protein</fullName>
    </submittedName>
</protein>
<proteinExistence type="predicted"/>
<name>B3FJ49_BP201</name>
<dbReference type="Proteomes" id="UP000002421">
    <property type="component" value="Segment"/>
</dbReference>
<sequence length="91" mass="10385">MIPYDKLEQFVTTAARDNARQWVAENVTGDAGTKKVAEIIVAKKIEEIVRNPANENYGFRVAHLYLMNCTFDGNKLIHTDKPLEPFSFIKE</sequence>
<organismHost>
    <name type="scientific">Pseudomonas chlororaphis</name>
    <dbReference type="NCBI Taxonomy" id="587753"/>
</organismHost>
<dbReference type="EMBL" id="EU197055">
    <property type="protein sequence ID" value="ABY63016.1"/>
    <property type="molecule type" value="Genomic_DNA"/>
</dbReference>
<evidence type="ECO:0000313" key="1">
    <source>
        <dbReference type="EMBL" id="ABY63016.1"/>
    </source>
</evidence>
<dbReference type="KEGG" id="vg:6372509"/>
<reference evidence="1 2" key="1">
    <citation type="journal article" date="2008" name="Virology">
        <title>Characterization of Pseudomonas chlororaphis myovirus 201varphi2-1 via genomic sequencing, mass spectrometry, and electron microscopy.</title>
        <authorList>
            <person name="Thomas J.A."/>
            <person name="Rolando M.R."/>
            <person name="Carroll C.A."/>
            <person name="Shen P.S."/>
            <person name="Belnap D.M."/>
            <person name="Weintraub S.T."/>
            <person name="Serwer P."/>
            <person name="Hardies S.C."/>
        </authorList>
    </citation>
    <scope>NUCLEOTIDE SEQUENCE</scope>
</reference>
<evidence type="ECO:0000313" key="2">
    <source>
        <dbReference type="Proteomes" id="UP000002421"/>
    </source>
</evidence>
<keyword evidence="2" id="KW-1185">Reference proteome</keyword>
<accession>B3FJ49</accession>
<organism evidence="1 2">
    <name type="scientific">Pseudomonas phage 201phi2-1</name>
    <name type="common">Pseudomonas chlororaphis phage 201phi2-1</name>
    <dbReference type="NCBI Taxonomy" id="198110"/>
    <lineage>
        <taxon>Viruses</taxon>
        <taxon>Duplodnaviria</taxon>
        <taxon>Heunggongvirae</taxon>
        <taxon>Uroviricota</taxon>
        <taxon>Caudoviricetes</taxon>
        <taxon>Chimalliviridae</taxon>
        <taxon>Serwervirus</taxon>
        <taxon>Serwervirus 201phi21</taxon>
    </lineage>
</organism>